<dbReference type="RefSeq" id="XP_062677134.1">
    <property type="nucleotide sequence ID" value="XM_062828587.1"/>
</dbReference>
<organism evidence="1 2">
    <name type="scientific">Neurospora tetraspora</name>
    <dbReference type="NCBI Taxonomy" id="94610"/>
    <lineage>
        <taxon>Eukaryota</taxon>
        <taxon>Fungi</taxon>
        <taxon>Dikarya</taxon>
        <taxon>Ascomycota</taxon>
        <taxon>Pezizomycotina</taxon>
        <taxon>Sordariomycetes</taxon>
        <taxon>Sordariomycetidae</taxon>
        <taxon>Sordariales</taxon>
        <taxon>Sordariaceae</taxon>
        <taxon>Neurospora</taxon>
    </lineage>
</organism>
<proteinExistence type="predicted"/>
<keyword evidence="2" id="KW-1185">Reference proteome</keyword>
<evidence type="ECO:0000313" key="2">
    <source>
        <dbReference type="Proteomes" id="UP001278500"/>
    </source>
</evidence>
<dbReference type="Proteomes" id="UP001278500">
    <property type="component" value="Unassembled WGS sequence"/>
</dbReference>
<sequence length="159" mass="17698">MVNNVVDEDFRGHVRHSTEPRSSWRDMLPMFLIQIADRVKWRAPLQTTDADDTLQSRLTLFSALDGASGPSPILPRCCSVPALPAGYTSAEKTADFWSQEKPGTARNGDSSRAFHFLMFLSARVILALSILEQVVDAHRQMNVLRPIEAHHQNLATTTG</sequence>
<comment type="caution">
    <text evidence="1">The sequence shown here is derived from an EMBL/GenBank/DDBJ whole genome shotgun (WGS) entry which is preliminary data.</text>
</comment>
<evidence type="ECO:0000313" key="1">
    <source>
        <dbReference type="EMBL" id="KAK3334968.1"/>
    </source>
</evidence>
<dbReference type="AlphaFoldDB" id="A0AAE0MKE9"/>
<name>A0AAE0MKE9_9PEZI</name>
<accession>A0AAE0MKE9</accession>
<reference evidence="1" key="2">
    <citation type="submission" date="2023-06" db="EMBL/GenBank/DDBJ databases">
        <authorList>
            <consortium name="Lawrence Berkeley National Laboratory"/>
            <person name="Haridas S."/>
            <person name="Hensen N."/>
            <person name="Bonometti L."/>
            <person name="Westerberg I."/>
            <person name="Brannstrom I.O."/>
            <person name="Guillou S."/>
            <person name="Cros-Aarteil S."/>
            <person name="Calhoun S."/>
            <person name="Kuo A."/>
            <person name="Mondo S."/>
            <person name="Pangilinan J."/>
            <person name="Riley R."/>
            <person name="Labutti K."/>
            <person name="Andreopoulos B."/>
            <person name="Lipzen A."/>
            <person name="Chen C."/>
            <person name="Yanf M."/>
            <person name="Daum C."/>
            <person name="Ng V."/>
            <person name="Clum A."/>
            <person name="Steindorff A."/>
            <person name="Ohm R."/>
            <person name="Martin F."/>
            <person name="Silar P."/>
            <person name="Natvig D."/>
            <person name="Lalanne C."/>
            <person name="Gautier V."/>
            <person name="Ament-Velasquez S.L."/>
            <person name="Kruys A."/>
            <person name="Hutchinson M.I."/>
            <person name="Powell A.J."/>
            <person name="Barry K."/>
            <person name="Miller A.N."/>
            <person name="Grigoriev I.V."/>
            <person name="Debuchy R."/>
            <person name="Gladieux P."/>
            <person name="Thoren M.H."/>
            <person name="Johannesson H."/>
        </authorList>
    </citation>
    <scope>NUCLEOTIDE SEQUENCE</scope>
    <source>
        <strain evidence="1">CBS 560.94</strain>
    </source>
</reference>
<reference evidence="1" key="1">
    <citation type="journal article" date="2023" name="Mol. Phylogenet. Evol.">
        <title>Genome-scale phylogeny and comparative genomics of the fungal order Sordariales.</title>
        <authorList>
            <person name="Hensen N."/>
            <person name="Bonometti L."/>
            <person name="Westerberg I."/>
            <person name="Brannstrom I.O."/>
            <person name="Guillou S."/>
            <person name="Cros-Aarteil S."/>
            <person name="Calhoun S."/>
            <person name="Haridas S."/>
            <person name="Kuo A."/>
            <person name="Mondo S."/>
            <person name="Pangilinan J."/>
            <person name="Riley R."/>
            <person name="LaButti K."/>
            <person name="Andreopoulos B."/>
            <person name="Lipzen A."/>
            <person name="Chen C."/>
            <person name="Yan M."/>
            <person name="Daum C."/>
            <person name="Ng V."/>
            <person name="Clum A."/>
            <person name="Steindorff A."/>
            <person name="Ohm R.A."/>
            <person name="Martin F."/>
            <person name="Silar P."/>
            <person name="Natvig D.O."/>
            <person name="Lalanne C."/>
            <person name="Gautier V."/>
            <person name="Ament-Velasquez S.L."/>
            <person name="Kruys A."/>
            <person name="Hutchinson M.I."/>
            <person name="Powell A.J."/>
            <person name="Barry K."/>
            <person name="Miller A.N."/>
            <person name="Grigoriev I.V."/>
            <person name="Debuchy R."/>
            <person name="Gladieux P."/>
            <person name="Hiltunen Thoren M."/>
            <person name="Johannesson H."/>
        </authorList>
    </citation>
    <scope>NUCLEOTIDE SEQUENCE</scope>
    <source>
        <strain evidence="1">CBS 560.94</strain>
    </source>
</reference>
<dbReference type="GeneID" id="87865741"/>
<gene>
    <name evidence="1" type="ORF">B0H65DRAFT_512609</name>
</gene>
<dbReference type="EMBL" id="JAUEPP010000009">
    <property type="protein sequence ID" value="KAK3334968.1"/>
    <property type="molecule type" value="Genomic_DNA"/>
</dbReference>
<protein>
    <submittedName>
        <fullName evidence="1">Uncharacterized protein</fullName>
    </submittedName>
</protein>